<evidence type="ECO:0000313" key="4">
    <source>
        <dbReference type="Proteomes" id="UP000234349"/>
    </source>
</evidence>
<dbReference type="Pfam" id="PF24305">
    <property type="entry name" value="P8"/>
    <property type="match status" value="1"/>
</dbReference>
<accession>A0A094Y0E4</accession>
<dbReference type="GeneID" id="57132864"/>
<dbReference type="Proteomes" id="UP000234349">
    <property type="component" value="Unassembled WGS sequence"/>
</dbReference>
<evidence type="ECO:0000313" key="5">
    <source>
        <dbReference type="Proteomes" id="UP000239650"/>
    </source>
</evidence>
<dbReference type="RefSeq" id="WP_011373759.1">
    <property type="nucleotide sequence ID" value="NZ_AP017931.1"/>
</dbReference>
<sequence>MAVGTATLVLDMKMSEAFDWSDDATIVREALWDHYMESNGHNTDQTVAAMKPYLSMSDSEVRTKAEALLKK</sequence>
<evidence type="ECO:0000313" key="3">
    <source>
        <dbReference type="EMBL" id="WGI19204.1"/>
    </source>
</evidence>
<proteinExistence type="predicted"/>
<dbReference type="Proteomes" id="UP001179858">
    <property type="component" value="Chromosome"/>
</dbReference>
<dbReference type="EMBL" id="OKRC01000006">
    <property type="protein sequence ID" value="SPE21515.1"/>
    <property type="molecule type" value="Genomic_DNA"/>
</dbReference>
<dbReference type="AlphaFoldDB" id="A0A094Y0E4"/>
<dbReference type="Proteomes" id="UP000239650">
    <property type="component" value="Unassembled WGS sequence"/>
</dbReference>
<name>A0A094Y0E4_LATSK</name>
<reference evidence="2 5" key="2">
    <citation type="submission" date="2018-02" db="EMBL/GenBank/DDBJ databases">
        <authorList>
            <person name="Rodrigo-Torres L."/>
            <person name="Arahal R. D."/>
            <person name="Lucena T."/>
        </authorList>
    </citation>
    <scope>NUCLEOTIDE SEQUENCE [LARGE SCALE GENOMIC DNA]</scope>
    <source>
        <strain evidence="2 5">CECT 9267</strain>
    </source>
</reference>
<dbReference type="EMBL" id="MKGH01000052">
    <property type="protein sequence ID" value="PKX76332.1"/>
    <property type="molecule type" value="Genomic_DNA"/>
</dbReference>
<organism evidence="2 5">
    <name type="scientific">Latilactobacillus sakei</name>
    <name type="common">Lactobacillus sakei</name>
    <dbReference type="NCBI Taxonomy" id="1599"/>
    <lineage>
        <taxon>Bacteria</taxon>
        <taxon>Bacillati</taxon>
        <taxon>Bacillota</taxon>
        <taxon>Bacilli</taxon>
        <taxon>Lactobacillales</taxon>
        <taxon>Lactobacillaceae</taxon>
        <taxon>Latilactobacillus</taxon>
    </lineage>
</organism>
<reference evidence="1 4" key="1">
    <citation type="submission" date="2016-09" db="EMBL/GenBank/DDBJ databases">
        <authorList>
            <person name="Inglin R.C."/>
        </authorList>
    </citation>
    <scope>NUCLEOTIDE SEQUENCE [LARGE SCALE GENOMIC DNA]</scope>
    <source>
        <strain evidence="1 4">RI-517</strain>
    </source>
</reference>
<reference evidence="3" key="3">
    <citation type="submission" date="2023-04" db="EMBL/GenBank/DDBJ databases">
        <title>Novel strain of Lactilactobacillus sakei and use thereof.</title>
        <authorList>
            <person name="Kim S.Y."/>
        </authorList>
    </citation>
    <scope>NUCLEOTIDE SEQUENCE</scope>
    <source>
        <strain evidence="3">HUP1</strain>
    </source>
</reference>
<gene>
    <name evidence="1" type="ORF">CUR37_09400</name>
    <name evidence="2" type="ORF">LAS9267_01399</name>
    <name evidence="3" type="ORF">QBD03_00215</name>
</gene>
<dbReference type="OMA" id="MSEAFDW"/>
<dbReference type="EMBL" id="CP122959">
    <property type="protein sequence ID" value="WGI19204.1"/>
    <property type="molecule type" value="Genomic_DNA"/>
</dbReference>
<protein>
    <submittedName>
        <fullName evidence="2">Uncharacterized protein</fullName>
    </submittedName>
</protein>
<evidence type="ECO:0000313" key="1">
    <source>
        <dbReference type="EMBL" id="PKX76332.1"/>
    </source>
</evidence>
<dbReference type="InterPro" id="IPR056216">
    <property type="entry name" value="P8-like"/>
</dbReference>
<evidence type="ECO:0000313" key="2">
    <source>
        <dbReference type="EMBL" id="SPE21515.1"/>
    </source>
</evidence>